<evidence type="ECO:0000313" key="3">
    <source>
        <dbReference type="Proteomes" id="UP000004980"/>
    </source>
</evidence>
<keyword evidence="3" id="KW-1185">Reference proteome</keyword>
<organism evidence="2 3">
    <name type="scientific">Paraburkholderia hospita</name>
    <dbReference type="NCBI Taxonomy" id="169430"/>
    <lineage>
        <taxon>Bacteria</taxon>
        <taxon>Pseudomonadati</taxon>
        <taxon>Pseudomonadota</taxon>
        <taxon>Betaproteobacteria</taxon>
        <taxon>Burkholderiales</taxon>
        <taxon>Burkholderiaceae</taxon>
        <taxon>Paraburkholderia</taxon>
    </lineage>
</organism>
<evidence type="ECO:0000256" key="1">
    <source>
        <dbReference type="SAM" id="MobiDB-lite"/>
    </source>
</evidence>
<gene>
    <name evidence="2" type="ORF">WQE_26895</name>
</gene>
<feature type="region of interest" description="Disordered" evidence="1">
    <location>
        <begin position="1"/>
        <end position="73"/>
    </location>
</feature>
<sequence>AQRGPDGADDVPGARPAMRASARTEGPGRSAHAGSGAPPGGSPDTPRKTEGGWLPHAPGALPGGLAQEAPDGL</sequence>
<name>A0ABN0FH07_9BURK</name>
<reference evidence="2 3" key="1">
    <citation type="journal article" date="2012" name="J. Bacteriol.">
        <title>Draft Genome Sequence of the Soil Bacterium Burkholderia terrae Strain BS001, Which Interacts with Fungal Surface Structures.</title>
        <authorList>
            <person name="Nazir R."/>
            <person name="Hansen M.A."/>
            <person name="Sorensen S."/>
            <person name="van Elsas J.D."/>
        </authorList>
    </citation>
    <scope>NUCLEOTIDE SEQUENCE [LARGE SCALE GENOMIC DNA]</scope>
    <source>
        <strain evidence="2 3">BS001</strain>
    </source>
</reference>
<evidence type="ECO:0000313" key="2">
    <source>
        <dbReference type="EMBL" id="EIM97947.1"/>
    </source>
</evidence>
<feature type="compositionally biased region" description="Low complexity" evidence="1">
    <location>
        <begin position="27"/>
        <end position="36"/>
    </location>
</feature>
<dbReference type="EMBL" id="AKAU01000137">
    <property type="protein sequence ID" value="EIM97947.1"/>
    <property type="molecule type" value="Genomic_DNA"/>
</dbReference>
<accession>A0ABN0FH07</accession>
<protein>
    <submittedName>
        <fullName evidence="2">RNA polymerase sigma factor</fullName>
    </submittedName>
</protein>
<dbReference type="Proteomes" id="UP000004980">
    <property type="component" value="Unassembled WGS sequence"/>
</dbReference>
<proteinExistence type="predicted"/>
<feature type="non-terminal residue" evidence="2">
    <location>
        <position position="1"/>
    </location>
</feature>
<comment type="caution">
    <text evidence="2">The sequence shown here is derived from an EMBL/GenBank/DDBJ whole genome shotgun (WGS) entry which is preliminary data.</text>
</comment>